<dbReference type="EMBL" id="CALNXK010000164">
    <property type="protein sequence ID" value="CAH3171536.1"/>
    <property type="molecule type" value="Genomic_DNA"/>
</dbReference>
<sequence>MKKKTRKYLQKLQFEYAFERKQVQVTFLVFSGRDDPQWSIEEKHEKYEAIKEKLAAARGGSLNYPPNWMNSRLGYKGFLVQEQAQEQPELIIGSKTTPLQELLYETLPPGWKEEPALKAHFEEVLEKEIKPGKISAVNPALRPPRPLPKGKSEEETVLAKKPISAGGRRKRYAYRYSPFFWNTGNAQLDNNCYNYANNKPTDTYAQPGRGSGAKCERQDEICMRNAAVNDHLEFLEAAIGPPIPPVPSGKKHLVALYVNPGIDFHFYQMDQEGLWTHKPGRTAATDRDNAHQLIFDPRNANRNGYNRFGGFMLSNKDEVTIA</sequence>
<gene>
    <name evidence="2" type="ORF">PLOB_00011941</name>
</gene>
<proteinExistence type="predicted"/>
<dbReference type="Proteomes" id="UP001159405">
    <property type="component" value="Unassembled WGS sequence"/>
</dbReference>
<keyword evidence="3" id="KW-1185">Reference proteome</keyword>
<accession>A0ABN8QYF0</accession>
<organism evidence="2 3">
    <name type="scientific">Porites lobata</name>
    <dbReference type="NCBI Taxonomy" id="104759"/>
    <lineage>
        <taxon>Eukaryota</taxon>
        <taxon>Metazoa</taxon>
        <taxon>Cnidaria</taxon>
        <taxon>Anthozoa</taxon>
        <taxon>Hexacorallia</taxon>
        <taxon>Scleractinia</taxon>
        <taxon>Fungiina</taxon>
        <taxon>Poritidae</taxon>
        <taxon>Porites</taxon>
    </lineage>
</organism>
<name>A0ABN8QYF0_9CNID</name>
<comment type="caution">
    <text evidence="2">The sequence shown here is derived from an EMBL/GenBank/DDBJ whole genome shotgun (WGS) entry which is preliminary data.</text>
</comment>
<evidence type="ECO:0000313" key="2">
    <source>
        <dbReference type="EMBL" id="CAH3171536.1"/>
    </source>
</evidence>
<feature type="region of interest" description="Disordered" evidence="1">
    <location>
        <begin position="136"/>
        <end position="158"/>
    </location>
</feature>
<protein>
    <submittedName>
        <fullName evidence="2">Uncharacterized protein</fullName>
    </submittedName>
</protein>
<evidence type="ECO:0000256" key="1">
    <source>
        <dbReference type="SAM" id="MobiDB-lite"/>
    </source>
</evidence>
<reference evidence="2 3" key="1">
    <citation type="submission" date="2022-05" db="EMBL/GenBank/DDBJ databases">
        <authorList>
            <consortium name="Genoscope - CEA"/>
            <person name="William W."/>
        </authorList>
    </citation>
    <scope>NUCLEOTIDE SEQUENCE [LARGE SCALE GENOMIC DNA]</scope>
</reference>
<evidence type="ECO:0000313" key="3">
    <source>
        <dbReference type="Proteomes" id="UP001159405"/>
    </source>
</evidence>